<name>C8PGX6_9BACT</name>
<dbReference type="AlphaFoldDB" id="C8PGX6"/>
<accession>C8PGX6</accession>
<dbReference type="Proteomes" id="UP000005709">
    <property type="component" value="Unassembled WGS sequence"/>
</dbReference>
<reference evidence="1 2" key="1">
    <citation type="submission" date="2009-07" db="EMBL/GenBank/DDBJ databases">
        <authorList>
            <person name="Madupu R."/>
            <person name="Sebastian Y."/>
            <person name="Durkin A.S."/>
            <person name="Torralba M."/>
            <person name="Methe B."/>
            <person name="Sutton G.G."/>
            <person name="Strausberg R.L."/>
            <person name="Nelson K.E."/>
        </authorList>
    </citation>
    <scope>NUCLEOTIDE SEQUENCE [LARGE SCALE GENOMIC DNA]</scope>
    <source>
        <strain evidence="1 2">RM3268</strain>
    </source>
</reference>
<keyword evidence="2" id="KW-1185">Reference proteome</keyword>
<dbReference type="EMBL" id="ACYG01000022">
    <property type="protein sequence ID" value="EEV17797.1"/>
    <property type="molecule type" value="Genomic_DNA"/>
</dbReference>
<evidence type="ECO:0000313" key="2">
    <source>
        <dbReference type="Proteomes" id="UP000005709"/>
    </source>
</evidence>
<comment type="caution">
    <text evidence="1">The sequence shown here is derived from an EMBL/GenBank/DDBJ whole genome shotgun (WGS) entry which is preliminary data.</text>
</comment>
<proteinExistence type="predicted"/>
<gene>
    <name evidence="1" type="ORF">CAMGR0001_2164</name>
</gene>
<evidence type="ECO:0000313" key="1">
    <source>
        <dbReference type="EMBL" id="EEV17797.1"/>
    </source>
</evidence>
<protein>
    <submittedName>
        <fullName evidence="1">Uncharacterized protein</fullName>
    </submittedName>
</protein>
<organism evidence="1 2">
    <name type="scientific">Campylobacter gracilis RM3268</name>
    <dbReference type="NCBI Taxonomy" id="553220"/>
    <lineage>
        <taxon>Bacteria</taxon>
        <taxon>Pseudomonadati</taxon>
        <taxon>Campylobacterota</taxon>
        <taxon>Epsilonproteobacteria</taxon>
        <taxon>Campylobacterales</taxon>
        <taxon>Campylobacteraceae</taxon>
        <taxon>Campylobacter</taxon>
    </lineage>
</organism>
<sequence length="48" mass="5482">MINIIAKNGKNPLIFNKDFKLSPLKTGFYLTEVNGRKFKAASLQLRKN</sequence>